<dbReference type="InterPro" id="IPR002048">
    <property type="entry name" value="EF_hand_dom"/>
</dbReference>
<dbReference type="EMBL" id="BSYR01000028">
    <property type="protein sequence ID" value="GMI96550.1"/>
    <property type="molecule type" value="Genomic_DNA"/>
</dbReference>
<reference evidence="3" key="1">
    <citation type="submission" date="2023-05" db="EMBL/GenBank/DDBJ databases">
        <title>Genome and transcriptome analyses reveal genes involved in the formation of fine ridges on petal epidermal cells in Hibiscus trionum.</title>
        <authorList>
            <person name="Koshimizu S."/>
            <person name="Masuda S."/>
            <person name="Ishii T."/>
            <person name="Shirasu K."/>
            <person name="Hoshino A."/>
            <person name="Arita M."/>
        </authorList>
    </citation>
    <scope>NUCLEOTIDE SEQUENCE</scope>
    <source>
        <strain evidence="3">Hamamatsu line</strain>
    </source>
</reference>
<dbReference type="Proteomes" id="UP001165190">
    <property type="component" value="Unassembled WGS sequence"/>
</dbReference>
<organism evidence="3 4">
    <name type="scientific">Hibiscus trionum</name>
    <name type="common">Flower of an hour</name>
    <dbReference type="NCBI Taxonomy" id="183268"/>
    <lineage>
        <taxon>Eukaryota</taxon>
        <taxon>Viridiplantae</taxon>
        <taxon>Streptophyta</taxon>
        <taxon>Embryophyta</taxon>
        <taxon>Tracheophyta</taxon>
        <taxon>Spermatophyta</taxon>
        <taxon>Magnoliopsida</taxon>
        <taxon>eudicotyledons</taxon>
        <taxon>Gunneridae</taxon>
        <taxon>Pentapetalae</taxon>
        <taxon>rosids</taxon>
        <taxon>malvids</taxon>
        <taxon>Malvales</taxon>
        <taxon>Malvaceae</taxon>
        <taxon>Malvoideae</taxon>
        <taxon>Hibiscus</taxon>
    </lineage>
</organism>
<dbReference type="InterPro" id="IPR018247">
    <property type="entry name" value="EF_Hand_1_Ca_BS"/>
</dbReference>
<sequence length="474" mass="52962">MGDVNLNDDFNNDANLYYLHQSDNPGMVLVTQPLGNDNYHSWRRSMMMALYAKNKLGFVDESIPAPAQVPAARDKFSERALPGIFIGYPPGMKGYKIYVLQSRSIVISRDVVFHEHIFPFHTINSDFSVVDPFPSISFPKTVSDFAGHFNGQQFHVDRADHNALLNRVIHEDNADPIGHADSIGRADPVGHVDPIGHADPVGREGHANHANHGDHATHIGRGDHGHANNATNLGSTVNMDHEGNVGHDEINMDHTVNNGHEELAIHTDVIPTVEHQVPNQSLPRRSSRISQPASYLKQYYCNNLTNAFPTSLPTYPIEDHLSTTKLSSDYTNFIANISSTYNLAYYHQAAKIPEWRTAMDEELQAMENLQTWIVVPLPEGKKAIDCKWVYRIKYKADGSLDRYKLAHVYESLFVQFDHDSNGTVDLEEFKSKTKGMMLAMANGMGFLPVQMVLEEDNFLKIAVEHESAKLAGAA</sequence>
<dbReference type="PANTHER" id="PTHR37610">
    <property type="entry name" value="CCHC-TYPE DOMAIN-CONTAINING PROTEIN"/>
    <property type="match status" value="1"/>
</dbReference>
<dbReference type="InterPro" id="IPR057670">
    <property type="entry name" value="SH3_retrovirus"/>
</dbReference>
<dbReference type="InterPro" id="IPR029472">
    <property type="entry name" value="Copia-like_N"/>
</dbReference>
<evidence type="ECO:0000259" key="2">
    <source>
        <dbReference type="PROSITE" id="PS50222"/>
    </source>
</evidence>
<evidence type="ECO:0000313" key="3">
    <source>
        <dbReference type="EMBL" id="GMI96550.1"/>
    </source>
</evidence>
<evidence type="ECO:0000256" key="1">
    <source>
        <dbReference type="SAM" id="MobiDB-lite"/>
    </source>
</evidence>
<dbReference type="AlphaFoldDB" id="A0A9W7IKE8"/>
<dbReference type="GO" id="GO:0005509">
    <property type="term" value="F:calcium ion binding"/>
    <property type="evidence" value="ECO:0007669"/>
    <property type="project" value="InterPro"/>
</dbReference>
<feature type="domain" description="EF-hand" evidence="2">
    <location>
        <begin position="404"/>
        <end position="439"/>
    </location>
</feature>
<accession>A0A9W7IKE8</accession>
<protein>
    <recommendedName>
        <fullName evidence="2">EF-hand domain-containing protein</fullName>
    </recommendedName>
</protein>
<dbReference type="Pfam" id="PF14244">
    <property type="entry name" value="Retrotran_gag_3"/>
    <property type="match status" value="1"/>
</dbReference>
<dbReference type="PROSITE" id="PS00018">
    <property type="entry name" value="EF_HAND_1"/>
    <property type="match status" value="1"/>
</dbReference>
<keyword evidence="4" id="KW-1185">Reference proteome</keyword>
<dbReference type="PROSITE" id="PS50222">
    <property type="entry name" value="EF_HAND_2"/>
    <property type="match status" value="1"/>
</dbReference>
<dbReference type="PANTHER" id="PTHR37610:SF97">
    <property type="entry name" value="RETROTRANSPOSON GAG DOMAIN-CONTAINING PROTEIN"/>
    <property type="match status" value="1"/>
</dbReference>
<feature type="region of interest" description="Disordered" evidence="1">
    <location>
        <begin position="204"/>
        <end position="224"/>
    </location>
</feature>
<evidence type="ECO:0000313" key="4">
    <source>
        <dbReference type="Proteomes" id="UP001165190"/>
    </source>
</evidence>
<gene>
    <name evidence="3" type="ORF">HRI_003324300</name>
</gene>
<dbReference type="Pfam" id="PF25597">
    <property type="entry name" value="SH3_retrovirus"/>
    <property type="match status" value="1"/>
</dbReference>
<comment type="caution">
    <text evidence="3">The sequence shown here is derived from an EMBL/GenBank/DDBJ whole genome shotgun (WGS) entry which is preliminary data.</text>
</comment>
<proteinExistence type="predicted"/>
<name>A0A9W7IKE8_HIBTR</name>
<dbReference type="OrthoDB" id="411615at2759"/>